<dbReference type="PANTHER" id="PTHR30093">
    <property type="entry name" value="GENERAL SECRETION PATHWAY PROTEIN G"/>
    <property type="match status" value="1"/>
</dbReference>
<dbReference type="NCBIfam" id="TIGR02532">
    <property type="entry name" value="IV_pilin_GFxxxE"/>
    <property type="match status" value="1"/>
</dbReference>
<evidence type="ECO:0000256" key="1">
    <source>
        <dbReference type="SAM" id="Phobius"/>
    </source>
</evidence>
<keyword evidence="1" id="KW-1133">Transmembrane helix</keyword>
<dbReference type="Proteomes" id="UP000515977">
    <property type="component" value="Chromosome"/>
</dbReference>
<dbReference type="PROSITE" id="PS00409">
    <property type="entry name" value="PROKAR_NTER_METHYL"/>
    <property type="match status" value="1"/>
</dbReference>
<dbReference type="KEGG" id="tbv:H9L17_02910"/>
<dbReference type="PANTHER" id="PTHR30093:SF47">
    <property type="entry name" value="TYPE IV PILUS NON-CORE MINOR PILIN PILE"/>
    <property type="match status" value="1"/>
</dbReference>
<keyword evidence="1" id="KW-0812">Transmembrane</keyword>
<sequence length="131" mass="13912">MRNSGASGFTLIELMVVVAIIGILASIALPSYNEHVRKTRRTAGAACALALAQQAERYYTTNMRYTGFVANTTICEPKALEFYDVTAPAADLKDKEYIISAAPQGKQSGDSCGTLTVNQAGTKTPATAGCW</sequence>
<dbReference type="SUPFAM" id="SSF54523">
    <property type="entry name" value="Pili subunits"/>
    <property type="match status" value="1"/>
</dbReference>
<dbReference type="GO" id="GO:0043683">
    <property type="term" value="P:type IV pilus assembly"/>
    <property type="evidence" value="ECO:0007669"/>
    <property type="project" value="InterPro"/>
</dbReference>
<dbReference type="AlphaFoldDB" id="A0A7G9QXL7"/>
<dbReference type="InterPro" id="IPR031982">
    <property type="entry name" value="PilE-like"/>
</dbReference>
<evidence type="ECO:0000313" key="2">
    <source>
        <dbReference type="EMBL" id="QNN48092.1"/>
    </source>
</evidence>
<dbReference type="InterPro" id="IPR045584">
    <property type="entry name" value="Pilin-like"/>
</dbReference>
<reference evidence="2 3" key="1">
    <citation type="submission" date="2020-08" db="EMBL/GenBank/DDBJ databases">
        <title>Genome sequence of Thermomonas brevis KACC 16975T.</title>
        <authorList>
            <person name="Hyun D.-W."/>
            <person name="Bae J.-W."/>
        </authorList>
    </citation>
    <scope>NUCLEOTIDE SEQUENCE [LARGE SCALE GENOMIC DNA]</scope>
    <source>
        <strain evidence="2 3">KACC 16975</strain>
    </source>
</reference>
<organism evidence="2 3">
    <name type="scientific">Thermomonas brevis</name>
    <dbReference type="NCBI Taxonomy" id="215691"/>
    <lineage>
        <taxon>Bacteria</taxon>
        <taxon>Pseudomonadati</taxon>
        <taxon>Pseudomonadota</taxon>
        <taxon>Gammaproteobacteria</taxon>
        <taxon>Lysobacterales</taxon>
        <taxon>Lysobacteraceae</taxon>
        <taxon>Thermomonas</taxon>
    </lineage>
</organism>
<keyword evidence="3" id="KW-1185">Reference proteome</keyword>
<dbReference type="Gene3D" id="3.30.700.10">
    <property type="entry name" value="Glycoprotein, Type 4 Pilin"/>
    <property type="match status" value="1"/>
</dbReference>
<name>A0A7G9QXL7_9GAMM</name>
<accession>A0A7G9QXL7</accession>
<dbReference type="Pfam" id="PF07963">
    <property type="entry name" value="N_methyl"/>
    <property type="match status" value="1"/>
</dbReference>
<keyword evidence="1" id="KW-0472">Membrane</keyword>
<dbReference type="EMBL" id="CP060711">
    <property type="protein sequence ID" value="QNN48092.1"/>
    <property type="molecule type" value="Genomic_DNA"/>
</dbReference>
<feature type="transmembrane region" description="Helical" evidence="1">
    <location>
        <begin position="6"/>
        <end position="32"/>
    </location>
</feature>
<proteinExistence type="predicted"/>
<gene>
    <name evidence="2" type="ORF">H9L17_02910</name>
</gene>
<dbReference type="InterPro" id="IPR012902">
    <property type="entry name" value="N_methyl_site"/>
</dbReference>
<dbReference type="Pfam" id="PF16732">
    <property type="entry name" value="ComP_DUS"/>
    <property type="match status" value="1"/>
</dbReference>
<protein>
    <submittedName>
        <fullName evidence="2">Type IV pilin protein</fullName>
    </submittedName>
</protein>
<evidence type="ECO:0000313" key="3">
    <source>
        <dbReference type="Proteomes" id="UP000515977"/>
    </source>
</evidence>